<dbReference type="Proteomes" id="UP000077752">
    <property type="component" value="Unassembled WGS sequence"/>
</dbReference>
<dbReference type="AlphaFoldDB" id="A0A177SMM8"/>
<dbReference type="EMBL" id="LUCV01000021">
    <property type="protein sequence ID" value="OAI91951.1"/>
    <property type="molecule type" value="Genomic_DNA"/>
</dbReference>
<name>A0A177SMM8_PSEPU</name>
<dbReference type="RefSeq" id="WP_064303211.1">
    <property type="nucleotide sequence ID" value="NZ_LUCV01000021.1"/>
</dbReference>
<dbReference type="InterPro" id="IPR013230">
    <property type="entry name" value="Peptidase_M15A_C"/>
</dbReference>
<sequence>MFLTPHFTLAEMTASQVANRTGLDNNPDSQVIANLVRLCQTLESVRSLIGQPVLVTSGYRSEALNRQIGGSGSSAHIRGLAADIMAVSLSPRELARRIMDSNLDFDQLILEFDGWVHLGLAEHKHRRQVLTIRKGTGYLPGLQ</sequence>
<protein>
    <submittedName>
        <fullName evidence="2">Peptidase M15</fullName>
    </submittedName>
</protein>
<accession>A0A177SMM8</accession>
<dbReference type="Gene3D" id="3.30.1380.10">
    <property type="match status" value="1"/>
</dbReference>
<gene>
    <name evidence="2" type="ORF">AYO28_19900</name>
</gene>
<reference evidence="2 3" key="1">
    <citation type="submission" date="2016-03" db="EMBL/GenBank/DDBJ databases">
        <title>Draft Genome Assembly of Pseudomonas putida strain CBF10-2.</title>
        <authorList>
            <person name="Iyer R.S."/>
            <person name="Damania A."/>
        </authorList>
    </citation>
    <scope>NUCLEOTIDE SEQUENCE [LARGE SCALE GENOMIC DNA]</scope>
    <source>
        <strain evidence="2 3">CBF10-2</strain>
    </source>
</reference>
<evidence type="ECO:0000313" key="3">
    <source>
        <dbReference type="Proteomes" id="UP000077752"/>
    </source>
</evidence>
<dbReference type="Pfam" id="PF08291">
    <property type="entry name" value="Peptidase_M15_3"/>
    <property type="match status" value="1"/>
</dbReference>
<organism evidence="2 3">
    <name type="scientific">Pseudomonas putida</name>
    <name type="common">Arthrobacter siderocapsulatus</name>
    <dbReference type="NCBI Taxonomy" id="303"/>
    <lineage>
        <taxon>Bacteria</taxon>
        <taxon>Pseudomonadati</taxon>
        <taxon>Pseudomonadota</taxon>
        <taxon>Gammaproteobacteria</taxon>
        <taxon>Pseudomonadales</taxon>
        <taxon>Pseudomonadaceae</taxon>
        <taxon>Pseudomonas</taxon>
    </lineage>
</organism>
<evidence type="ECO:0000313" key="2">
    <source>
        <dbReference type="EMBL" id="OAI91951.1"/>
    </source>
</evidence>
<feature type="domain" description="Peptidase M15A C-terminal" evidence="1">
    <location>
        <begin position="5"/>
        <end position="118"/>
    </location>
</feature>
<proteinExistence type="predicted"/>
<dbReference type="InterPro" id="IPR009045">
    <property type="entry name" value="Zn_M74/Hedgehog-like"/>
</dbReference>
<dbReference type="SUPFAM" id="SSF55166">
    <property type="entry name" value="Hedgehog/DD-peptidase"/>
    <property type="match status" value="1"/>
</dbReference>
<evidence type="ECO:0000259" key="1">
    <source>
        <dbReference type="Pfam" id="PF08291"/>
    </source>
</evidence>
<comment type="caution">
    <text evidence="2">The sequence shown here is derived from an EMBL/GenBank/DDBJ whole genome shotgun (WGS) entry which is preliminary data.</text>
</comment>